<dbReference type="Pfam" id="PF01243">
    <property type="entry name" value="PNPOx_N"/>
    <property type="match status" value="1"/>
</dbReference>
<dbReference type="SUPFAM" id="SSF46785">
    <property type="entry name" value="Winged helix' DNA-binding domain"/>
    <property type="match status" value="1"/>
</dbReference>
<dbReference type="InterPro" id="IPR036388">
    <property type="entry name" value="WH-like_DNA-bd_sf"/>
</dbReference>
<protein>
    <recommendedName>
        <fullName evidence="3">HTH iclR-type domain-containing protein</fullName>
    </recommendedName>
</protein>
<dbReference type="PROSITE" id="PS51077">
    <property type="entry name" value="HTH_ICLR"/>
    <property type="match status" value="1"/>
</dbReference>
<name>H5SM21_9CHLR</name>
<dbReference type="EMBL" id="AP011770">
    <property type="protein sequence ID" value="BAL57207.1"/>
    <property type="molecule type" value="Genomic_DNA"/>
</dbReference>
<dbReference type="SUPFAM" id="SSF50475">
    <property type="entry name" value="FMN-binding split barrel"/>
    <property type="match status" value="1"/>
</dbReference>
<reference evidence="4" key="2">
    <citation type="journal article" date="2012" name="PLoS ONE">
        <title>A Deeply Branching Thermophilic Bacterium with an Ancient Acetyl-CoA Pathway Dominates a Subsurface Ecosystem.</title>
        <authorList>
            <person name="Takami H."/>
            <person name="Noguchi H."/>
            <person name="Takaki Y."/>
            <person name="Uchiyama I."/>
            <person name="Toyoda A."/>
            <person name="Nishi S."/>
            <person name="Chee G.-J."/>
            <person name="Arai W."/>
            <person name="Nunoura T."/>
            <person name="Itoh T."/>
            <person name="Hattori M."/>
            <person name="Takai K."/>
        </authorList>
    </citation>
    <scope>NUCLEOTIDE SEQUENCE</scope>
</reference>
<gene>
    <name evidence="4" type="ORF">HGMM_F48D12C06</name>
</gene>
<organism evidence="4">
    <name type="scientific">uncultured Chloroflexota bacterium</name>
    <dbReference type="NCBI Taxonomy" id="166587"/>
    <lineage>
        <taxon>Bacteria</taxon>
        <taxon>Bacillati</taxon>
        <taxon>Chloroflexota</taxon>
        <taxon>environmental samples</taxon>
    </lineage>
</organism>
<sequence>MSGKPEASSVERALLLLEALLEQPQGVELSDLLLRLDMARSSLFVLLHRLKQLGYIEQGERRGRYRAGPRLLAWHNAGRSPSEANLLPAFFQEVQACELGETLALFAPLAEGEMVLIAQVEGRRGVRSVFEAAQRLPASSAAGQLFQVPIAEAVRQRGYALVRRGEAMDLAFPVCRDGFNPSFALIATVPAFRWDEATEREFVIALREIAARLSYRLGALSYSPWREEAAEISETLPLDESQIAVLLKAPWAARLACLRPDGIPHVVSVWHEWDGKTFHVVAWKGSRWGEYLLNHPQVSLTIDEPFLPLRRVSVKGVAYPGYAPPDARLDQLLIRLRRRYLGQNLAAALPLQVERSFVIVPSTLRGWQGIA</sequence>
<evidence type="ECO:0000313" key="4">
    <source>
        <dbReference type="EMBL" id="BAL57207.1"/>
    </source>
</evidence>
<dbReference type="InterPro" id="IPR029016">
    <property type="entry name" value="GAF-like_dom_sf"/>
</dbReference>
<dbReference type="PANTHER" id="PTHR30136">
    <property type="entry name" value="HELIX-TURN-HELIX TRANSCRIPTIONAL REGULATOR, ICLR FAMILY"/>
    <property type="match status" value="1"/>
</dbReference>
<dbReference type="InterPro" id="IPR012349">
    <property type="entry name" value="Split_barrel_FMN-bd"/>
</dbReference>
<dbReference type="SUPFAM" id="SSF55781">
    <property type="entry name" value="GAF domain-like"/>
    <property type="match status" value="1"/>
</dbReference>
<dbReference type="InterPro" id="IPR005471">
    <property type="entry name" value="Tscrpt_reg_IclR_N"/>
</dbReference>
<dbReference type="GO" id="GO:0045892">
    <property type="term" value="P:negative regulation of DNA-templated transcription"/>
    <property type="evidence" value="ECO:0007669"/>
    <property type="project" value="TreeGrafter"/>
</dbReference>
<dbReference type="Gene3D" id="2.30.110.10">
    <property type="entry name" value="Electron Transport, Fmn-binding Protein, Chain A"/>
    <property type="match status" value="1"/>
</dbReference>
<keyword evidence="1" id="KW-0805">Transcription regulation</keyword>
<keyword evidence="2" id="KW-0804">Transcription</keyword>
<dbReference type="AlphaFoldDB" id="H5SM21"/>
<dbReference type="Pfam" id="PF09339">
    <property type="entry name" value="HTH_IclR"/>
    <property type="match status" value="1"/>
</dbReference>
<dbReference type="SMART" id="SM00346">
    <property type="entry name" value="HTH_ICLR"/>
    <property type="match status" value="1"/>
</dbReference>
<feature type="domain" description="HTH iclR-type" evidence="3">
    <location>
        <begin position="7"/>
        <end position="69"/>
    </location>
</feature>
<dbReference type="GO" id="GO:0003700">
    <property type="term" value="F:DNA-binding transcription factor activity"/>
    <property type="evidence" value="ECO:0007669"/>
    <property type="project" value="TreeGrafter"/>
</dbReference>
<dbReference type="InterPro" id="IPR050707">
    <property type="entry name" value="HTH_MetabolicPath_Reg"/>
</dbReference>
<dbReference type="Gene3D" id="1.10.10.10">
    <property type="entry name" value="Winged helix-like DNA-binding domain superfamily/Winged helix DNA-binding domain"/>
    <property type="match status" value="1"/>
</dbReference>
<evidence type="ECO:0000256" key="2">
    <source>
        <dbReference type="ARBA" id="ARBA00023163"/>
    </source>
</evidence>
<accession>H5SM21</accession>
<evidence type="ECO:0000259" key="3">
    <source>
        <dbReference type="PROSITE" id="PS51077"/>
    </source>
</evidence>
<reference evidence="4" key="1">
    <citation type="journal article" date="2005" name="Environ. Microbiol.">
        <title>Genetic and functional properties of uncultivated thermophilic crenarchaeotes from a subsurface gold mine as revealed by analysis of genome fragments.</title>
        <authorList>
            <person name="Nunoura T."/>
            <person name="Hirayama H."/>
            <person name="Takami H."/>
            <person name="Oida H."/>
            <person name="Nishi S."/>
            <person name="Shimamura S."/>
            <person name="Suzuki Y."/>
            <person name="Inagaki F."/>
            <person name="Takai K."/>
            <person name="Nealson K.H."/>
            <person name="Horikoshi K."/>
        </authorList>
    </citation>
    <scope>NUCLEOTIDE SEQUENCE</scope>
</reference>
<dbReference type="InterPro" id="IPR036390">
    <property type="entry name" value="WH_DNA-bd_sf"/>
</dbReference>
<evidence type="ECO:0000256" key="1">
    <source>
        <dbReference type="ARBA" id="ARBA00023015"/>
    </source>
</evidence>
<dbReference type="PANTHER" id="PTHR30136:SF35">
    <property type="entry name" value="HTH-TYPE TRANSCRIPTIONAL REGULATOR RV1719"/>
    <property type="match status" value="1"/>
</dbReference>
<dbReference type="GO" id="GO:0003677">
    <property type="term" value="F:DNA binding"/>
    <property type="evidence" value="ECO:0007669"/>
    <property type="project" value="InterPro"/>
</dbReference>
<dbReference type="Gene3D" id="3.30.450.40">
    <property type="match status" value="1"/>
</dbReference>
<dbReference type="InterPro" id="IPR011576">
    <property type="entry name" value="Pyridox_Oxase_N"/>
</dbReference>
<proteinExistence type="predicted"/>